<evidence type="ECO:0000256" key="1">
    <source>
        <dbReference type="SAM" id="MobiDB-lite"/>
    </source>
</evidence>
<evidence type="ECO:0008006" key="5">
    <source>
        <dbReference type="Google" id="ProtNLM"/>
    </source>
</evidence>
<sequence>MPQHKRNYFPLEEPRRSISPPSDRITDFGSVSSNSTSTRASGKVAALGAISTISEEMADVSDALGITPTRERPSSGFINRVPVGSKREPAGYAGRHFRAFSPPSEPVMQEVVMQDSAPTPRSDAVLSPNETLIGQSSPRRFSKLPLNFALSPFSRANGIFRNPFTKRQEAVDQTDDIEINTSFASTEVADETHDDEALHNGFGQPPVHCSSREDVYQHRRRRLPMTIFLLSIYSTVMSALWLLVAIIQPRWGHKISSKAGLQPSTATLITALIAKTIEISFVTVFVSFLGQVLSRRSLIRNSKGTTLAEITMRNWVIQPGSIFIHLEAVTKAAGSKLGTICVLATLGALFYTSASDALISPKLKFGAAKSQELSGYVTASYANVQYVRKMCPSLLKDSDYAAAESCVNAVFSGQSYRNLIDFMGVWDVINTNGTSDKKNLKDRPSGTAQLYGNTTVRASWIEIEHSNVTAKAEQTGHLVNNVTMALPHPGVVEAALNPVNSILQPEELSGVGEYNIKAGVVSPAVNVLCVDMSIKDLAPLVYTSWPNANTTSTGVGSQKIGWPGWEGEVPAAVNKTGGKELLNRTSVDDIFRWGPSYGRRPPVFQLLPADFNIITNVSIFPGIDSVYLLSKGGPLQANYTLCEVRSWLSPNCSTHYSVSGTEGSKLEAKCEDPEDADNYLKSFGNEKPTWPAPNNDWKDLAKQWILSADVNGGTANANASNARILSQLALSGPSLPSYLPSIAEGLAVFAGSAVLQGTIGSPFVHYWGFDKPGNILGEPGVLQKFNATVSTQEYTSGYTENWKGIFFPILIIVLVLNIMCLFYFLLKHGLVTDFTDPLNLFALALNSPPSDKIQGSCGAGPRHHDLVVPWRVAYAPSVNHYFFREAGGTSWVNRWEKFRDEREASFGVKSVDENYRRLSTAKGWF</sequence>
<dbReference type="AlphaFoldDB" id="A0A0A1TK85"/>
<accession>A0A0A1TK85</accession>
<evidence type="ECO:0000313" key="4">
    <source>
        <dbReference type="Proteomes" id="UP000039046"/>
    </source>
</evidence>
<dbReference type="OrthoDB" id="4721035at2759"/>
<keyword evidence="2" id="KW-1133">Transmembrane helix</keyword>
<dbReference type="HOGENOM" id="CLU_012014_0_0_1"/>
<name>A0A0A1TK85_9HYPO</name>
<keyword evidence="2" id="KW-0812">Transmembrane</keyword>
<feature type="compositionally biased region" description="Low complexity" evidence="1">
    <location>
        <begin position="27"/>
        <end position="41"/>
    </location>
</feature>
<gene>
    <name evidence="3" type="ORF">VHEMI06038</name>
</gene>
<dbReference type="Proteomes" id="UP000039046">
    <property type="component" value="Unassembled WGS sequence"/>
</dbReference>
<evidence type="ECO:0000256" key="2">
    <source>
        <dbReference type="SAM" id="Phobius"/>
    </source>
</evidence>
<dbReference type="STRING" id="1531966.A0A0A1TK85"/>
<keyword evidence="4" id="KW-1185">Reference proteome</keyword>
<feature type="transmembrane region" description="Helical" evidence="2">
    <location>
        <begin position="268"/>
        <end position="293"/>
    </location>
</feature>
<organism evidence="3 4">
    <name type="scientific">[Torrubiella] hemipterigena</name>
    <dbReference type="NCBI Taxonomy" id="1531966"/>
    <lineage>
        <taxon>Eukaryota</taxon>
        <taxon>Fungi</taxon>
        <taxon>Dikarya</taxon>
        <taxon>Ascomycota</taxon>
        <taxon>Pezizomycotina</taxon>
        <taxon>Sordariomycetes</taxon>
        <taxon>Hypocreomycetidae</taxon>
        <taxon>Hypocreales</taxon>
        <taxon>Clavicipitaceae</taxon>
        <taxon>Clavicipitaceae incertae sedis</taxon>
        <taxon>'Torrubiella' clade</taxon>
    </lineage>
</organism>
<feature type="transmembrane region" description="Helical" evidence="2">
    <location>
        <begin position="805"/>
        <end position="826"/>
    </location>
</feature>
<reference evidence="3 4" key="1">
    <citation type="journal article" date="2015" name="Genome Announc.">
        <title>Draft Genome Sequence and Gene Annotation of the Entomopathogenic Fungus Verticillium hemipterigenum.</title>
        <authorList>
            <person name="Horn F."/>
            <person name="Habel A."/>
            <person name="Scharf D.H."/>
            <person name="Dworschak J."/>
            <person name="Brakhage A.A."/>
            <person name="Guthke R."/>
            <person name="Hertweck C."/>
            <person name="Linde J."/>
        </authorList>
    </citation>
    <scope>NUCLEOTIDE SEQUENCE [LARGE SCALE GENOMIC DNA]</scope>
</reference>
<feature type="region of interest" description="Disordered" evidence="1">
    <location>
        <begin position="1"/>
        <end position="42"/>
    </location>
</feature>
<dbReference type="EMBL" id="CDHN01000003">
    <property type="protein sequence ID" value="CEJ90242.1"/>
    <property type="molecule type" value="Genomic_DNA"/>
</dbReference>
<protein>
    <recommendedName>
        <fullName evidence="5">Mcm2 3 5 family protein</fullName>
    </recommendedName>
</protein>
<evidence type="ECO:0000313" key="3">
    <source>
        <dbReference type="EMBL" id="CEJ90242.1"/>
    </source>
</evidence>
<proteinExistence type="predicted"/>
<feature type="transmembrane region" description="Helical" evidence="2">
    <location>
        <begin position="227"/>
        <end position="248"/>
    </location>
</feature>
<keyword evidence="2" id="KW-0472">Membrane</keyword>